<accession>A0A1H8B4H8</accession>
<dbReference type="InterPro" id="IPR003593">
    <property type="entry name" value="AAA+_ATPase"/>
</dbReference>
<dbReference type="PROSITE" id="PS51199">
    <property type="entry name" value="SF4_HELICASE"/>
    <property type="match status" value="1"/>
</dbReference>
<dbReference type="EC" id="5.6.2.3" evidence="12 13"/>
<keyword evidence="5 13" id="KW-0378">Hydrolase</keyword>
<dbReference type="Pfam" id="PF03796">
    <property type="entry name" value="DnaB_C"/>
    <property type="match status" value="1"/>
</dbReference>
<dbReference type="InterPro" id="IPR007694">
    <property type="entry name" value="DNA_helicase_DnaB-like_C"/>
</dbReference>
<dbReference type="InterPro" id="IPR016136">
    <property type="entry name" value="DNA_helicase_N/primase_C"/>
</dbReference>
<dbReference type="GO" id="GO:0042802">
    <property type="term" value="F:identical protein binding"/>
    <property type="evidence" value="ECO:0007669"/>
    <property type="project" value="UniProtKB-ARBA"/>
</dbReference>
<dbReference type="InterPro" id="IPR007692">
    <property type="entry name" value="DNA_helicase_DnaB"/>
</dbReference>
<evidence type="ECO:0000256" key="3">
    <source>
        <dbReference type="ARBA" id="ARBA00022705"/>
    </source>
</evidence>
<dbReference type="Pfam" id="PF00772">
    <property type="entry name" value="DnaB"/>
    <property type="match status" value="1"/>
</dbReference>
<keyword evidence="8 13" id="KW-0238">DNA-binding</keyword>
<evidence type="ECO:0000256" key="8">
    <source>
        <dbReference type="ARBA" id="ARBA00023125"/>
    </source>
</evidence>
<comment type="function">
    <text evidence="10 13">The main replicative DNA helicase, it participates in initiation and elongation during chromosome replication. Travels ahead of the DNA replisome, separating dsDNA into templates for DNA synthesis. A processive ATP-dependent 5'-3' DNA helicase it has DNA-dependent ATPase activity.</text>
</comment>
<dbReference type="GO" id="GO:0003677">
    <property type="term" value="F:DNA binding"/>
    <property type="evidence" value="ECO:0007669"/>
    <property type="project" value="UniProtKB-UniRule"/>
</dbReference>
<organism evidence="15 16">
    <name type="scientific">Nitrosomonas marina</name>
    <dbReference type="NCBI Taxonomy" id="917"/>
    <lineage>
        <taxon>Bacteria</taxon>
        <taxon>Pseudomonadati</taxon>
        <taxon>Pseudomonadota</taxon>
        <taxon>Betaproteobacteria</taxon>
        <taxon>Nitrosomonadales</taxon>
        <taxon>Nitrosomonadaceae</taxon>
        <taxon>Nitrosomonas</taxon>
    </lineage>
</organism>
<name>A0A1H8B4H8_9PROT</name>
<keyword evidence="3 13" id="KW-0235">DNA replication</keyword>
<dbReference type="Gene3D" id="1.10.860.10">
    <property type="entry name" value="DNAb Helicase, Chain A"/>
    <property type="match status" value="1"/>
</dbReference>
<dbReference type="InterPro" id="IPR036185">
    <property type="entry name" value="DNA_heli_DnaB-like_N_sf"/>
</dbReference>
<keyword evidence="9" id="KW-0413">Isomerase</keyword>
<dbReference type="Proteomes" id="UP000199459">
    <property type="component" value="Unassembled WGS sequence"/>
</dbReference>
<dbReference type="FunFam" id="3.40.50.300:FF:000076">
    <property type="entry name" value="Replicative DNA helicase"/>
    <property type="match status" value="1"/>
</dbReference>
<dbReference type="NCBIfam" id="NF004384">
    <property type="entry name" value="PRK05748.1"/>
    <property type="match status" value="1"/>
</dbReference>
<dbReference type="FunFam" id="1.10.860.10:FF:000001">
    <property type="entry name" value="Replicative DNA helicase"/>
    <property type="match status" value="1"/>
</dbReference>
<evidence type="ECO:0000259" key="14">
    <source>
        <dbReference type="PROSITE" id="PS51199"/>
    </source>
</evidence>
<dbReference type="SUPFAM" id="SSF48024">
    <property type="entry name" value="N-terminal domain of DnaB helicase"/>
    <property type="match status" value="1"/>
</dbReference>
<dbReference type="GO" id="GO:0016887">
    <property type="term" value="F:ATP hydrolysis activity"/>
    <property type="evidence" value="ECO:0007669"/>
    <property type="project" value="RHEA"/>
</dbReference>
<dbReference type="SMART" id="SM00382">
    <property type="entry name" value="AAA"/>
    <property type="match status" value="1"/>
</dbReference>
<sequence length="476" mass="52942">MLKSESSIQYPLKPMAQSIFNVTTSEVLETYKTPPHSIETEQSVLGGLMLDNQAWDKIADIVTGDDFYRHDHRLIFQHICKLIEHNKPADVVTVAESMELSAELETVGGLSYIGALAQNTPSAANIKRYAEIVRERSIMRNLAQVGVQITESAFNPAGRSAVDLLDEAESRVFEIAEEGARNNQGFVDIQPLLKEVVERIELLYSRESPNDVTGIASGFHDLDQKTSGFQPGDLIIVAGRPSMGKTAFSLNIAEHVALELEKPVAVFSMEMGGAQLAMRMLGSVGRLDQHKVRTGRLDDDDWPKLTHALGKLSDAPIHIDESAALSALEVRARARRLYRQYGELGLIVVDYLQLMSSSNPGENRATEISEISRALKSLAKELKVPLIALSQLNRSLEQRPNKRPVMSDLRESGAIEQDADVILFIYRDEVYNPETQDKGIAEIIIGKQRNGPIGKVNLTFLGEYTRFESYAKQEYY</sequence>
<dbReference type="STRING" id="917.SAMN05216326_11564"/>
<comment type="similarity">
    <text evidence="1 13">Belongs to the helicase family. DnaB subfamily.</text>
</comment>
<evidence type="ECO:0000313" key="15">
    <source>
        <dbReference type="EMBL" id="SEM76958.1"/>
    </source>
</evidence>
<evidence type="ECO:0000256" key="9">
    <source>
        <dbReference type="ARBA" id="ARBA00023235"/>
    </source>
</evidence>
<keyword evidence="2 13" id="KW-0639">Primosome</keyword>
<dbReference type="AlphaFoldDB" id="A0A1H8B4H8"/>
<dbReference type="NCBIfam" id="TIGR00665">
    <property type="entry name" value="DnaB"/>
    <property type="match status" value="1"/>
</dbReference>
<feature type="domain" description="SF4 helicase" evidence="14">
    <location>
        <begin position="208"/>
        <end position="474"/>
    </location>
</feature>
<evidence type="ECO:0000256" key="5">
    <source>
        <dbReference type="ARBA" id="ARBA00022801"/>
    </source>
</evidence>
<keyword evidence="7 13" id="KW-0067">ATP-binding</keyword>
<gene>
    <name evidence="15" type="ORF">SAMN05216325_10266</name>
</gene>
<evidence type="ECO:0000256" key="6">
    <source>
        <dbReference type="ARBA" id="ARBA00022806"/>
    </source>
</evidence>
<keyword evidence="4 13" id="KW-0547">Nucleotide-binding</keyword>
<evidence type="ECO:0000313" key="16">
    <source>
        <dbReference type="Proteomes" id="UP000199459"/>
    </source>
</evidence>
<protein>
    <recommendedName>
        <fullName evidence="12 13">Replicative DNA helicase</fullName>
        <ecNumber evidence="12 13">5.6.2.3</ecNumber>
    </recommendedName>
</protein>
<proteinExistence type="inferred from homology"/>
<evidence type="ECO:0000256" key="1">
    <source>
        <dbReference type="ARBA" id="ARBA00008428"/>
    </source>
</evidence>
<dbReference type="InterPro" id="IPR027417">
    <property type="entry name" value="P-loop_NTPase"/>
</dbReference>
<dbReference type="Gene3D" id="3.40.50.300">
    <property type="entry name" value="P-loop containing nucleotide triphosphate hydrolases"/>
    <property type="match status" value="1"/>
</dbReference>
<evidence type="ECO:0000256" key="12">
    <source>
        <dbReference type="NCBIfam" id="TIGR00665"/>
    </source>
</evidence>
<evidence type="ECO:0000256" key="4">
    <source>
        <dbReference type="ARBA" id="ARBA00022741"/>
    </source>
</evidence>
<evidence type="ECO:0000256" key="13">
    <source>
        <dbReference type="RuleBase" id="RU362085"/>
    </source>
</evidence>
<dbReference type="EMBL" id="FOCP01000002">
    <property type="protein sequence ID" value="SEM76958.1"/>
    <property type="molecule type" value="Genomic_DNA"/>
</dbReference>
<dbReference type="PANTHER" id="PTHR30153">
    <property type="entry name" value="REPLICATIVE DNA HELICASE DNAB"/>
    <property type="match status" value="1"/>
</dbReference>
<evidence type="ECO:0000256" key="2">
    <source>
        <dbReference type="ARBA" id="ARBA00022515"/>
    </source>
</evidence>
<dbReference type="PANTHER" id="PTHR30153:SF2">
    <property type="entry name" value="REPLICATIVE DNA HELICASE"/>
    <property type="match status" value="1"/>
</dbReference>
<evidence type="ECO:0000256" key="11">
    <source>
        <dbReference type="ARBA" id="ARBA00048954"/>
    </source>
</evidence>
<dbReference type="GO" id="GO:0043139">
    <property type="term" value="F:5'-3' DNA helicase activity"/>
    <property type="evidence" value="ECO:0007669"/>
    <property type="project" value="UniProtKB-EC"/>
</dbReference>
<dbReference type="SUPFAM" id="SSF52540">
    <property type="entry name" value="P-loop containing nucleoside triphosphate hydrolases"/>
    <property type="match status" value="1"/>
</dbReference>
<dbReference type="GO" id="GO:0005524">
    <property type="term" value="F:ATP binding"/>
    <property type="evidence" value="ECO:0007669"/>
    <property type="project" value="UniProtKB-UniRule"/>
</dbReference>
<dbReference type="InterPro" id="IPR007693">
    <property type="entry name" value="DNA_helicase_DnaB-like_N"/>
</dbReference>
<keyword evidence="6 13" id="KW-0347">Helicase</keyword>
<reference evidence="15 16" key="1">
    <citation type="submission" date="2016-10" db="EMBL/GenBank/DDBJ databases">
        <authorList>
            <person name="de Groot N.N."/>
        </authorList>
    </citation>
    <scope>NUCLEOTIDE SEQUENCE [LARGE SCALE GENOMIC DNA]</scope>
    <source>
        <strain evidence="15 16">Nm22</strain>
    </source>
</reference>
<comment type="catalytic activity">
    <reaction evidence="11 13">
        <text>ATP + H2O = ADP + phosphate + H(+)</text>
        <dbReference type="Rhea" id="RHEA:13065"/>
        <dbReference type="ChEBI" id="CHEBI:15377"/>
        <dbReference type="ChEBI" id="CHEBI:15378"/>
        <dbReference type="ChEBI" id="CHEBI:30616"/>
        <dbReference type="ChEBI" id="CHEBI:43474"/>
        <dbReference type="ChEBI" id="CHEBI:456216"/>
        <dbReference type="EC" id="5.6.2.3"/>
    </reaction>
</comment>
<dbReference type="GO" id="GO:1990077">
    <property type="term" value="C:primosome complex"/>
    <property type="evidence" value="ECO:0007669"/>
    <property type="project" value="UniProtKB-UniRule"/>
</dbReference>
<evidence type="ECO:0000256" key="7">
    <source>
        <dbReference type="ARBA" id="ARBA00022840"/>
    </source>
</evidence>
<dbReference type="CDD" id="cd00984">
    <property type="entry name" value="DnaB_C"/>
    <property type="match status" value="1"/>
</dbReference>
<evidence type="ECO:0000256" key="10">
    <source>
        <dbReference type="ARBA" id="ARBA00044932"/>
    </source>
</evidence>
<dbReference type="GO" id="GO:0006269">
    <property type="term" value="P:DNA replication, synthesis of primer"/>
    <property type="evidence" value="ECO:0007669"/>
    <property type="project" value="UniProtKB-UniRule"/>
</dbReference>
<dbReference type="GO" id="GO:0005829">
    <property type="term" value="C:cytosol"/>
    <property type="evidence" value="ECO:0007669"/>
    <property type="project" value="TreeGrafter"/>
</dbReference>